<dbReference type="InterPro" id="IPR037516">
    <property type="entry name" value="Tripartite_DENN"/>
</dbReference>
<feature type="region of interest" description="Disordered" evidence="3">
    <location>
        <begin position="1203"/>
        <end position="1227"/>
    </location>
</feature>
<evidence type="ECO:0000313" key="6">
    <source>
        <dbReference type="Proteomes" id="UP000694941"/>
    </source>
</evidence>
<feature type="compositionally biased region" description="Polar residues" evidence="3">
    <location>
        <begin position="1558"/>
        <end position="1579"/>
    </location>
</feature>
<dbReference type="SMART" id="SM00799">
    <property type="entry name" value="DENN"/>
    <property type="match status" value="1"/>
</dbReference>
<accession>A0ABM1T9B7</accession>
<evidence type="ECO:0000259" key="4">
    <source>
        <dbReference type="PROSITE" id="PS50211"/>
    </source>
</evidence>
<dbReference type="SMART" id="SM00800">
    <property type="entry name" value="uDENN"/>
    <property type="match status" value="1"/>
</dbReference>
<dbReference type="InterPro" id="IPR005112">
    <property type="entry name" value="dDENN_dom"/>
</dbReference>
<sequence length="1994" mass="223786">MEDKRVADYFVVAGLPDNPEPLEEFSQDGVTLKTSHTLAPVTDITVIIRSQGEIVPQNFTCIETTPLGFPADLNHGSLRSPSIYLCYRRGRDKPPLVDIGVLYETKERVMADSQVVHTTPYGRSANVNNSGSRTFLTFRRAATNAPCNQLVVTDICIILVNKGETPPRAFCIINKTLNKGMVGSDVYICYKKSMNRPDLLCFKPGILSRYPLDDYQNFRLPESVPLFCLPMGATVECWSRNAQLPRPVFSTFVLTSDTAEKVYGAAVTFYEKYKDEKLSSASKAQLGYMTDDDCKKKSLHVNKAICILSRWPFFDTFEKFLLQLHQISIMGPHRLPLERYISHFMMDVPFPSAQRPRILIQLGDNTISLAQPEDSPLLLSGASFIQLLRNLGADNCLNVLLFVLTEQKILFHSLRPDVLTSVAEAVVTLIFPFHWQCPYIPLCPLGLSDVLNAPLPYIVGVDSRYFDLCDPPHDVACVDLDTNNIFLPEEKKGLNTKLLPKRPARVLRNTLQVLYDRMRKMSWSHKAAANLQGSSSYKTTPLDHDFKIKKIEHQLELEIQEAFLRFMAAILKGFRSYLLPIPCAPTVGATDPSSLFDGQGFLKSRDKTHHRFYNLMTKTQMFIRFIEERSFVSDKNVSLAFFDECTDRVDLAGELSDQQRLLESDEHQQSDRTVFIASPEPVGLPNGTEFSYQEFGTLNPQLFHTHPVKSFFRVGNTLGVQPSSPMARRTKQEIRTASRIAKKQAENPVLWAKCLVSNCYSLWFIHLPAYTKCSQAIKAKTLRTAYDVLVRMQSIRLQPADETCYRVLMLLCGLYRQPILAVRVLSEMKRNGVQPNAITYGYYNKAVLESKWPASETNAALMWNKLRNVIVGVAQFRQGSKAKVRRSLSLGSDFDYDWLSRASSENSNTEEVVEGKSNQIELTSDLGQADKCSSGGLSDGGYSSMNQEEVQKAGSTQMLAPTCDVEEKNRTSDLLKSNLRRKQGYQEMQSLGALKFECLDFSASDAFRNRVGSIVRSSASSLSSHSRMMDISVDSFAGLLITSHLLLVNSPSHEDLLWQQNGEQGQQKYQSAGRHLRKASQTYRLKHYSCPLTQSLSKADSSQTFLHLSSFGNDTQIIRKIKNGHVSLKDLKSTENHKEHSLLPVTENCVNSSVEKTITSSRNLKLSSCEEESDTELAIEFNEEPVKMKPHSKSDIAFKRQAQTCEGDMSTSRKLNSHPENSSYKRNSCNSDDIILQGAEEHGTVKEAWLNWDYFKTSSIPRVASSLSSTLGFSSGKKNSKVTRSSTFHGPADRSSTNSLTDSASKNSNTLEMETVRIMLPHTPESKRNPKVVGTRTPGRPFAVSMSSFGLSKLTSKHADMFDSLKSAANSVATKFTELKQSWSASSTPTKNGFGSQPEPYALDRFTIYDDDHSSTTSECQRCSTDYLNHSSRNDNVLEDIFMEKSGDVGNCTSCGNGGLHLSGSASTYASQLFEIGSGHFDSVLDVAYPGNKIALEITMTSCSKCHKCLSLLYDEEIMEGWSAENSNLNTQCAFCKARVVPLLTVTIRDMRTDELSDSNLTPAHSTESIRSAPPTSQLLHHEGNLRRRTPTPKRGHSLERTMIHRSIDCGNAAWFVSEDSDSGSSKGGTPIVSPRHLSFSQDSRPKSAVYRPFSSRSLNIAKDLTDFEFSDSSTQSCRVSDKQKLSASQETPYPFATSVAEKTGTENSMTEKKLHIKEHFSVIHRNQPLQPQISSSATSSGGDLRKLGNVDAGIALEPFTVPYLSPLVLRKEIEYVLDHEGDDCLTKPEFVDQHPIIYWNLMWFCRRINVTTHIPGLCLQASSILKGRQVPDAWKSSDSHKVLVRCLWDNIKLHQEMGQPMYVMWNSEGNQSSLVRALVTDERKISRNIMCQILTRIQCNDLLSPINLLINERRKHCTARQSYHSIYRSLLFLCYVALGRENIDHTAFDREYLRAYEQLSSMQRALLVKADKPPSSRAFFCQRYFMELELKAV</sequence>
<dbReference type="Gene3D" id="1.25.40.10">
    <property type="entry name" value="Tetratricopeptide repeat domain"/>
    <property type="match status" value="1"/>
</dbReference>
<evidence type="ECO:0000256" key="2">
    <source>
        <dbReference type="PROSITE-ProRule" id="PRU00708"/>
    </source>
</evidence>
<feature type="region of interest" description="Disordered" evidence="3">
    <location>
        <begin position="1619"/>
        <end position="1647"/>
    </location>
</feature>
<dbReference type="PROSITE" id="PS51375">
    <property type="entry name" value="PPR"/>
    <property type="match status" value="1"/>
</dbReference>
<dbReference type="SMART" id="SM00801">
    <property type="entry name" value="dDENN"/>
    <property type="match status" value="1"/>
</dbReference>
<dbReference type="PANTHER" id="PTHR12296">
    <property type="entry name" value="DENN DOMAIN-CONTAINING PROTEIN 4"/>
    <property type="match status" value="1"/>
</dbReference>
<protein>
    <submittedName>
        <fullName evidence="7">DENN domain-containing protein 4C-like isoform X2</fullName>
    </submittedName>
</protein>
<dbReference type="InterPro" id="IPR011990">
    <property type="entry name" value="TPR-like_helical_dom_sf"/>
</dbReference>
<evidence type="ECO:0000313" key="7">
    <source>
        <dbReference type="RefSeq" id="XP_022252473.1"/>
    </source>
</evidence>
<evidence type="ECO:0000259" key="5">
    <source>
        <dbReference type="PROSITE" id="PS51498"/>
    </source>
</evidence>
<dbReference type="PANTHER" id="PTHR12296:SF30">
    <property type="entry name" value="DENN DOMAIN-CONTAINING PROTEIN CRAG"/>
    <property type="match status" value="1"/>
</dbReference>
<dbReference type="RefSeq" id="XP_022252473.1">
    <property type="nucleotide sequence ID" value="XM_022396765.1"/>
</dbReference>
<dbReference type="Gene3D" id="3.40.50.11500">
    <property type="match status" value="1"/>
</dbReference>
<dbReference type="InterPro" id="IPR043153">
    <property type="entry name" value="DENN_C"/>
</dbReference>
<feature type="compositionally biased region" description="Polar residues" evidence="3">
    <location>
        <begin position="1282"/>
        <end position="1312"/>
    </location>
</feature>
<proteinExistence type="predicted"/>
<name>A0ABM1T9B7_LIMPO</name>
<dbReference type="Gene3D" id="2.100.10.50">
    <property type="match status" value="1"/>
</dbReference>
<feature type="region of interest" description="Disordered" evidence="3">
    <location>
        <begin position="1557"/>
        <end position="1600"/>
    </location>
</feature>
<evidence type="ECO:0000256" key="1">
    <source>
        <dbReference type="ARBA" id="ARBA00022658"/>
    </source>
</evidence>
<feature type="region of interest" description="Disordered" evidence="3">
    <location>
        <begin position="1268"/>
        <end position="1312"/>
    </location>
</feature>
<feature type="compositionally biased region" description="Basic residues" evidence="3">
    <location>
        <begin position="1587"/>
        <end position="1596"/>
    </location>
</feature>
<dbReference type="InterPro" id="IPR002885">
    <property type="entry name" value="PPR_rpt"/>
</dbReference>
<organism evidence="6 7">
    <name type="scientific">Limulus polyphemus</name>
    <name type="common">Atlantic horseshoe crab</name>
    <dbReference type="NCBI Taxonomy" id="6850"/>
    <lineage>
        <taxon>Eukaryota</taxon>
        <taxon>Metazoa</taxon>
        <taxon>Ecdysozoa</taxon>
        <taxon>Arthropoda</taxon>
        <taxon>Chelicerata</taxon>
        <taxon>Merostomata</taxon>
        <taxon>Xiphosura</taxon>
        <taxon>Limulidae</taxon>
        <taxon>Limulus</taxon>
    </lineage>
</organism>
<keyword evidence="6" id="KW-1185">Reference proteome</keyword>
<dbReference type="InterPro" id="IPR023341">
    <property type="entry name" value="MABP"/>
</dbReference>
<dbReference type="InterPro" id="IPR001194">
    <property type="entry name" value="cDENN_dom"/>
</dbReference>
<dbReference type="GeneID" id="106468432"/>
<reference evidence="7" key="1">
    <citation type="submission" date="2025-08" db="UniProtKB">
        <authorList>
            <consortium name="RefSeq"/>
        </authorList>
    </citation>
    <scope>IDENTIFICATION</scope>
    <source>
        <tissue evidence="7">Muscle</tissue>
    </source>
</reference>
<dbReference type="InterPro" id="IPR005113">
    <property type="entry name" value="uDENN_dom"/>
</dbReference>
<feature type="repeat" description="PPR" evidence="2">
    <location>
        <begin position="801"/>
        <end position="835"/>
    </location>
</feature>
<dbReference type="Pfam" id="PF03456">
    <property type="entry name" value="uDENN"/>
    <property type="match status" value="1"/>
</dbReference>
<dbReference type="PROSITE" id="PS50211">
    <property type="entry name" value="DENN"/>
    <property type="match status" value="1"/>
</dbReference>
<dbReference type="Proteomes" id="UP000694941">
    <property type="component" value="Unplaced"/>
</dbReference>
<feature type="domain" description="MABP" evidence="5">
    <location>
        <begin position="38"/>
        <end position="194"/>
    </location>
</feature>
<dbReference type="InterPro" id="IPR051696">
    <property type="entry name" value="DENN_Domain_GEFs"/>
</dbReference>
<feature type="domain" description="UDENN" evidence="4">
    <location>
        <begin position="186"/>
        <end position="638"/>
    </location>
</feature>
<dbReference type="Pfam" id="PF02141">
    <property type="entry name" value="DENN"/>
    <property type="match status" value="1"/>
</dbReference>
<gene>
    <name evidence="7" type="primary">LOC106468432</name>
</gene>
<dbReference type="PROSITE" id="PS51498">
    <property type="entry name" value="MABP"/>
    <property type="match status" value="1"/>
</dbReference>
<evidence type="ECO:0000256" key="3">
    <source>
        <dbReference type="SAM" id="MobiDB-lite"/>
    </source>
</evidence>
<keyword evidence="1" id="KW-0344">Guanine-nucleotide releasing factor</keyword>
<dbReference type="Pfam" id="PF03455">
    <property type="entry name" value="dDENN"/>
    <property type="match status" value="1"/>
</dbReference>